<proteinExistence type="inferred from homology"/>
<dbReference type="GeneID" id="66117364"/>
<feature type="compositionally biased region" description="Acidic residues" evidence="7">
    <location>
        <begin position="27"/>
        <end position="41"/>
    </location>
</feature>
<evidence type="ECO:0000313" key="9">
    <source>
        <dbReference type="EMBL" id="KAG7194882.1"/>
    </source>
</evidence>
<dbReference type="InterPro" id="IPR005045">
    <property type="entry name" value="CDC50/LEM3_fam"/>
</dbReference>
<reference evidence="9" key="1">
    <citation type="submission" date="2021-03" db="EMBL/GenBank/DDBJ databases">
        <authorList>
            <person name="Palmer J.M."/>
        </authorList>
    </citation>
    <scope>NUCLEOTIDE SEQUENCE</scope>
    <source>
        <strain evidence="9">ARV_011</strain>
    </source>
</reference>
<evidence type="ECO:0000256" key="4">
    <source>
        <dbReference type="ARBA" id="ARBA00022989"/>
    </source>
</evidence>
<organism evidence="9 10">
    <name type="scientific">Scheffersomyces spartinae</name>
    <dbReference type="NCBI Taxonomy" id="45513"/>
    <lineage>
        <taxon>Eukaryota</taxon>
        <taxon>Fungi</taxon>
        <taxon>Dikarya</taxon>
        <taxon>Ascomycota</taxon>
        <taxon>Saccharomycotina</taxon>
        <taxon>Pichiomycetes</taxon>
        <taxon>Debaryomycetaceae</taxon>
        <taxon>Scheffersomyces</taxon>
    </lineage>
</organism>
<evidence type="ECO:0000256" key="3">
    <source>
        <dbReference type="ARBA" id="ARBA00022692"/>
    </source>
</evidence>
<dbReference type="RefSeq" id="XP_043050429.1">
    <property type="nucleotide sequence ID" value="XM_043194678.1"/>
</dbReference>
<dbReference type="GO" id="GO:0045332">
    <property type="term" value="P:phospholipid translocation"/>
    <property type="evidence" value="ECO:0007669"/>
    <property type="project" value="UniProtKB-UniRule"/>
</dbReference>
<dbReference type="GO" id="GO:0005783">
    <property type="term" value="C:endoplasmic reticulum"/>
    <property type="evidence" value="ECO:0007669"/>
    <property type="project" value="TreeGrafter"/>
</dbReference>
<feature type="transmembrane region" description="Helical" evidence="8">
    <location>
        <begin position="372"/>
        <end position="398"/>
    </location>
</feature>
<keyword evidence="4 8" id="KW-1133">Transmembrane helix</keyword>
<dbReference type="EMBL" id="JAHMUF010000005">
    <property type="protein sequence ID" value="KAG7194882.1"/>
    <property type="molecule type" value="Genomic_DNA"/>
</dbReference>
<dbReference type="GO" id="GO:0005794">
    <property type="term" value="C:Golgi apparatus"/>
    <property type="evidence" value="ECO:0007669"/>
    <property type="project" value="TreeGrafter"/>
</dbReference>
<dbReference type="PANTHER" id="PTHR10926">
    <property type="entry name" value="CELL CYCLE CONTROL PROTEIN 50"/>
    <property type="match status" value="1"/>
</dbReference>
<evidence type="ECO:0000256" key="8">
    <source>
        <dbReference type="SAM" id="Phobius"/>
    </source>
</evidence>
<dbReference type="Proteomes" id="UP000790833">
    <property type="component" value="Unassembled WGS sequence"/>
</dbReference>
<dbReference type="GO" id="GO:0005886">
    <property type="term" value="C:plasma membrane"/>
    <property type="evidence" value="ECO:0007669"/>
    <property type="project" value="TreeGrafter"/>
</dbReference>
<name>A0A9P8AK82_9ASCO</name>
<keyword evidence="10" id="KW-1185">Reference proteome</keyword>
<evidence type="ECO:0000313" key="10">
    <source>
        <dbReference type="Proteomes" id="UP000790833"/>
    </source>
</evidence>
<keyword evidence="3 8" id="KW-0812">Transmembrane</keyword>
<sequence length="422" mass="48543">MSLQQHAARERQQVEDTSSDIPGGTVEEQDYESDSSDESSILEEKPKSRKPGDNAFRQQRLRAYNPVFTARTVIPTLFIIAIIFVPLGVAMWYGANRVQEVMIDYTQCENLASRDYYSEIPKKYLKIHFNGVKTSDIARPQWKLDTNNTEQFEDERNVCRIQFEIPHDIKPPILFFYRLKKFYANHRRYVKSFSEDQLNGKAADYDTINNNIGQNCQPMSRNSQGQIYYPCGLIANSLFNDTYGSGLQAVNGSSTDFSLTNKGIAWSTEKNRFKKTKYNYTQVVPPPNWFKRYPNGYNETNMPDLSTWYELQNWMKPAALPDFVKLALKNKEDTLKKGKYEVAVGLHFPVIPYRGSKYLYLSTRSVIGGKNYFLGISWIVAGGLCLLLASALLIVNLVKPRKNGDPKYLSWNKVEDEHNTEK</sequence>
<evidence type="ECO:0000256" key="2">
    <source>
        <dbReference type="ARBA" id="ARBA00009457"/>
    </source>
</evidence>
<protein>
    <submittedName>
        <fullName evidence="9">Uncharacterized protein</fullName>
    </submittedName>
</protein>
<comment type="caution">
    <text evidence="9">The sequence shown here is derived from an EMBL/GenBank/DDBJ whole genome shotgun (WGS) entry which is preliminary data.</text>
</comment>
<dbReference type="PIRSF" id="PIRSF015840">
    <property type="entry name" value="DUF284_TM_euk"/>
    <property type="match status" value="1"/>
</dbReference>
<evidence type="ECO:0000256" key="1">
    <source>
        <dbReference type="ARBA" id="ARBA00004370"/>
    </source>
</evidence>
<evidence type="ECO:0000256" key="7">
    <source>
        <dbReference type="SAM" id="MobiDB-lite"/>
    </source>
</evidence>
<accession>A0A9P8AK82</accession>
<feature type="compositionally biased region" description="Basic and acidic residues" evidence="7">
    <location>
        <begin position="42"/>
        <end position="52"/>
    </location>
</feature>
<feature type="region of interest" description="Disordered" evidence="7">
    <location>
        <begin position="1"/>
        <end position="54"/>
    </location>
</feature>
<dbReference type="AlphaFoldDB" id="A0A9P8AK82"/>
<comment type="subcellular location">
    <subcellularLocation>
        <location evidence="1">Membrane</location>
    </subcellularLocation>
</comment>
<dbReference type="PANTHER" id="PTHR10926:SF20">
    <property type="entry name" value="PHOSPHOLIPID-TRANSPORTING ATPASE ACCESSORY SUBUNIT LEM3"/>
    <property type="match status" value="1"/>
</dbReference>
<evidence type="ECO:0000256" key="5">
    <source>
        <dbReference type="ARBA" id="ARBA00023136"/>
    </source>
</evidence>
<keyword evidence="5 6" id="KW-0472">Membrane</keyword>
<gene>
    <name evidence="9" type="ORF">KQ657_003990</name>
</gene>
<comment type="similarity">
    <text evidence="2 6">Belongs to the CDC50/LEM3 family.</text>
</comment>
<dbReference type="OrthoDB" id="340608at2759"/>
<dbReference type="Pfam" id="PF03381">
    <property type="entry name" value="CDC50"/>
    <property type="match status" value="1"/>
</dbReference>
<feature type="transmembrane region" description="Helical" evidence="8">
    <location>
        <begin position="68"/>
        <end position="93"/>
    </location>
</feature>
<evidence type="ECO:0000256" key="6">
    <source>
        <dbReference type="PIRNR" id="PIRNR015840"/>
    </source>
</evidence>